<keyword evidence="2" id="KW-1185">Reference proteome</keyword>
<name>A0A5B9QEA4_9BACT</name>
<reference evidence="1 2" key="1">
    <citation type="submission" date="2019-08" db="EMBL/GenBank/DDBJ databases">
        <title>Deep-cultivation of Planctomycetes and their phenomic and genomic characterization uncovers novel biology.</title>
        <authorList>
            <person name="Wiegand S."/>
            <person name="Jogler M."/>
            <person name="Boedeker C."/>
            <person name="Pinto D."/>
            <person name="Vollmers J."/>
            <person name="Rivas-Marin E."/>
            <person name="Kohn T."/>
            <person name="Peeters S.H."/>
            <person name="Heuer A."/>
            <person name="Rast P."/>
            <person name="Oberbeckmann S."/>
            <person name="Bunk B."/>
            <person name="Jeske O."/>
            <person name="Meyerdierks A."/>
            <person name="Storesund J.E."/>
            <person name="Kallscheuer N."/>
            <person name="Luecker S."/>
            <person name="Lage O.M."/>
            <person name="Pohl T."/>
            <person name="Merkel B.J."/>
            <person name="Hornburger P."/>
            <person name="Mueller R.-W."/>
            <person name="Bruemmer F."/>
            <person name="Labrenz M."/>
            <person name="Spormann A.M."/>
            <person name="Op den Camp H."/>
            <person name="Overmann J."/>
            <person name="Amann R."/>
            <person name="Jetten M.S.M."/>
            <person name="Mascher T."/>
            <person name="Medema M.H."/>
            <person name="Devos D.P."/>
            <person name="Kaster A.-K."/>
            <person name="Ovreas L."/>
            <person name="Rohde M."/>
            <person name="Galperin M.Y."/>
            <person name="Jogler C."/>
        </authorList>
    </citation>
    <scope>NUCLEOTIDE SEQUENCE [LARGE SCALE GENOMIC DNA]</scope>
    <source>
        <strain evidence="1 2">Pr1d</strain>
    </source>
</reference>
<protein>
    <submittedName>
        <fullName evidence="1">Uncharacterized protein</fullName>
    </submittedName>
</protein>
<dbReference type="Proteomes" id="UP000323917">
    <property type="component" value="Chromosome"/>
</dbReference>
<sequence>MYTDVILNRAEQLCYPYYDISQTLLPDETFLAMIAMLFQKTIESTAICLTIAGSLHAQE</sequence>
<organism evidence="1 2">
    <name type="scientific">Bythopirellula goksoeyrii</name>
    <dbReference type="NCBI Taxonomy" id="1400387"/>
    <lineage>
        <taxon>Bacteria</taxon>
        <taxon>Pseudomonadati</taxon>
        <taxon>Planctomycetota</taxon>
        <taxon>Planctomycetia</taxon>
        <taxon>Pirellulales</taxon>
        <taxon>Lacipirellulaceae</taxon>
        <taxon>Bythopirellula</taxon>
    </lineage>
</organism>
<dbReference type="EMBL" id="CP042913">
    <property type="protein sequence ID" value="QEG35236.1"/>
    <property type="molecule type" value="Genomic_DNA"/>
</dbReference>
<evidence type="ECO:0000313" key="1">
    <source>
        <dbReference type="EMBL" id="QEG35236.1"/>
    </source>
</evidence>
<gene>
    <name evidence="1" type="ORF">Pr1d_25300</name>
</gene>
<proteinExistence type="predicted"/>
<evidence type="ECO:0000313" key="2">
    <source>
        <dbReference type="Proteomes" id="UP000323917"/>
    </source>
</evidence>
<dbReference type="AlphaFoldDB" id="A0A5B9QEA4"/>
<accession>A0A5B9QEA4</accession>
<dbReference type="KEGG" id="bgok:Pr1d_25300"/>